<evidence type="ECO:0000256" key="1">
    <source>
        <dbReference type="ARBA" id="ARBA00003534"/>
    </source>
</evidence>
<comment type="caution">
    <text evidence="7">The sequence shown here is derived from an EMBL/GenBank/DDBJ whole genome shotgun (WGS) entry which is preliminary data.</text>
</comment>
<proteinExistence type="inferred from homology"/>
<evidence type="ECO:0000256" key="3">
    <source>
        <dbReference type="ARBA" id="ARBA00005784"/>
    </source>
</evidence>
<feature type="signal peptide" evidence="6">
    <location>
        <begin position="1"/>
        <end position="22"/>
    </location>
</feature>
<sequence>MKLALLLSLLLILLSQLALIHCFQHQQAVKADGGSTRQPPVYPTFLSNNRAVCLSGNRASYNFVKGYGEGLTKWLVFLPGGGWCENFTSCLNYTSGGLSRSPDPDYSGGMLSSRKLENPDFYNWNRVKIRYCDGSSFTGNSRKFHNGTWLHFRGAIIFKAAMKELLQQKGMASATQAVLAGESAGGVATMLHCDKFRRLFPNSTRVKCLSDAGYFFPAKRHNFGSQSRFLSIFQGLIRLHRSIKALPRSCTQKLNPALCFFAHNVMEYIKTPVFFIVSQYDFIEISWTTGLSKHYYATCVLAKNCSSQQLKIMQDAGLVGNHARMRSGSMEL</sequence>
<evidence type="ECO:0000256" key="5">
    <source>
        <dbReference type="ARBA" id="ARBA00023316"/>
    </source>
</evidence>
<accession>A0A328DJ01</accession>
<organism evidence="7 8">
    <name type="scientific">Cuscuta australis</name>
    <dbReference type="NCBI Taxonomy" id="267555"/>
    <lineage>
        <taxon>Eukaryota</taxon>
        <taxon>Viridiplantae</taxon>
        <taxon>Streptophyta</taxon>
        <taxon>Embryophyta</taxon>
        <taxon>Tracheophyta</taxon>
        <taxon>Spermatophyta</taxon>
        <taxon>Magnoliopsida</taxon>
        <taxon>eudicotyledons</taxon>
        <taxon>Gunneridae</taxon>
        <taxon>Pentapetalae</taxon>
        <taxon>asterids</taxon>
        <taxon>lamiids</taxon>
        <taxon>Solanales</taxon>
        <taxon>Convolvulaceae</taxon>
        <taxon>Cuscuteae</taxon>
        <taxon>Cuscuta</taxon>
        <taxon>Cuscuta subgen. Grammica</taxon>
        <taxon>Cuscuta sect. Cleistogrammica</taxon>
    </lineage>
</organism>
<dbReference type="EMBL" id="NQVE01000135">
    <property type="protein sequence ID" value="RAL45200.1"/>
    <property type="molecule type" value="Genomic_DNA"/>
</dbReference>
<keyword evidence="5 6" id="KW-0961">Cell wall biogenesis/degradation</keyword>
<comment type="function">
    <text evidence="1 6">Hydrolyzes acetyl esters in homogalacturonan regions of pectin. In type I primary cell wall, galacturonic acid residues of pectin can be acetylated at the O-2 and O-3 positions. Decreasing the degree of acetylation of pectin gels in vitro alters their physical properties.</text>
</comment>
<evidence type="ECO:0000313" key="8">
    <source>
        <dbReference type="Proteomes" id="UP000249390"/>
    </source>
</evidence>
<name>A0A328DJ01_9ASTE</name>
<comment type="subcellular location">
    <subcellularLocation>
        <location evidence="2 6">Secreted</location>
        <location evidence="2 6">Cell wall</location>
    </subcellularLocation>
</comment>
<dbReference type="InterPro" id="IPR029058">
    <property type="entry name" value="AB_hydrolase_fold"/>
</dbReference>
<evidence type="ECO:0000313" key="7">
    <source>
        <dbReference type="EMBL" id="RAL45200.1"/>
    </source>
</evidence>
<keyword evidence="6" id="KW-0732">Signal</keyword>
<dbReference type="Proteomes" id="UP000249390">
    <property type="component" value="Unassembled WGS sequence"/>
</dbReference>
<keyword evidence="6" id="KW-0964">Secreted</keyword>
<dbReference type="SUPFAM" id="SSF53474">
    <property type="entry name" value="alpha/beta-Hydrolases"/>
    <property type="match status" value="1"/>
</dbReference>
<dbReference type="EC" id="3.1.1.-" evidence="6"/>
<keyword evidence="8" id="KW-1185">Reference proteome</keyword>
<evidence type="ECO:0000256" key="2">
    <source>
        <dbReference type="ARBA" id="ARBA00004191"/>
    </source>
</evidence>
<evidence type="ECO:0000256" key="4">
    <source>
        <dbReference type="ARBA" id="ARBA00022512"/>
    </source>
</evidence>
<dbReference type="Pfam" id="PF03283">
    <property type="entry name" value="PAE"/>
    <property type="match status" value="1"/>
</dbReference>
<dbReference type="GO" id="GO:0071555">
    <property type="term" value="P:cell wall organization"/>
    <property type="evidence" value="ECO:0007669"/>
    <property type="project" value="UniProtKB-KW"/>
</dbReference>
<dbReference type="GO" id="GO:0052793">
    <property type="term" value="F:pectin acetylesterase activity"/>
    <property type="evidence" value="ECO:0007669"/>
    <property type="project" value="TreeGrafter"/>
</dbReference>
<reference evidence="7 8" key="1">
    <citation type="submission" date="2018-06" db="EMBL/GenBank/DDBJ databases">
        <title>The Genome of Cuscuta australis (Dodder) Provides Insight into the Evolution of Plant Parasitism.</title>
        <authorList>
            <person name="Liu H."/>
        </authorList>
    </citation>
    <scope>NUCLEOTIDE SEQUENCE [LARGE SCALE GENOMIC DNA]</scope>
    <source>
        <strain evidence="8">cv. Yunnan</strain>
        <tissue evidence="7">Vines</tissue>
    </source>
</reference>
<keyword evidence="4 6" id="KW-0134">Cell wall</keyword>
<dbReference type="PANTHER" id="PTHR21562">
    <property type="entry name" value="NOTUM-RELATED"/>
    <property type="match status" value="1"/>
</dbReference>
<keyword evidence="6" id="KW-0378">Hydrolase</keyword>
<protein>
    <recommendedName>
        <fullName evidence="6">Pectin acetylesterase</fullName>
        <ecNumber evidence="6">3.1.1.-</ecNumber>
    </recommendedName>
</protein>
<dbReference type="GO" id="GO:0009505">
    <property type="term" value="C:plant-type cell wall"/>
    <property type="evidence" value="ECO:0007669"/>
    <property type="project" value="TreeGrafter"/>
</dbReference>
<gene>
    <name evidence="7" type="ORF">DM860_014610</name>
</gene>
<feature type="chain" id="PRO_5016190028" description="Pectin acetylesterase" evidence="6">
    <location>
        <begin position="23"/>
        <end position="332"/>
    </location>
</feature>
<comment type="similarity">
    <text evidence="3 6">Belongs to the pectinacetylesterase family.</text>
</comment>
<evidence type="ECO:0000256" key="6">
    <source>
        <dbReference type="RuleBase" id="RU363114"/>
    </source>
</evidence>
<dbReference type="InterPro" id="IPR004963">
    <property type="entry name" value="PAE/NOTUM"/>
</dbReference>
<dbReference type="AlphaFoldDB" id="A0A328DJ01"/>
<dbReference type="PANTHER" id="PTHR21562:SF93">
    <property type="entry name" value="PECTIN ACETYLESTERASE 8"/>
    <property type="match status" value="1"/>
</dbReference>